<dbReference type="OrthoDB" id="5553410at2759"/>
<keyword evidence="1" id="KW-0812">Transmembrane</keyword>
<dbReference type="EMBL" id="PUHR01000110">
    <property type="protein sequence ID" value="KAG0665773.1"/>
    <property type="molecule type" value="Genomic_DNA"/>
</dbReference>
<reference evidence="2 3" key="1">
    <citation type="submission" date="2020-11" db="EMBL/GenBank/DDBJ databases">
        <title>Kefir isolates.</title>
        <authorList>
            <person name="Marcisauskas S."/>
            <person name="Kim Y."/>
            <person name="Blasche S."/>
        </authorList>
    </citation>
    <scope>NUCLEOTIDE SEQUENCE [LARGE SCALE GENOMIC DNA]</scope>
    <source>
        <strain evidence="2 3">OG2</strain>
    </source>
</reference>
<feature type="transmembrane region" description="Helical" evidence="1">
    <location>
        <begin position="152"/>
        <end position="175"/>
    </location>
</feature>
<feature type="transmembrane region" description="Helical" evidence="1">
    <location>
        <begin position="113"/>
        <end position="132"/>
    </location>
</feature>
<gene>
    <name evidence="2" type="ORF">C6P45_000413</name>
</gene>
<dbReference type="PANTHER" id="PTHR37783">
    <property type="entry name" value="MEMBRANE PROTEIN, PUTATIVE (AFU_ORTHOLOGUE AFUA_1G04315)-RELATED"/>
    <property type="match status" value="1"/>
</dbReference>
<sequence length="220" mass="25501">MEEPTKHLTISHYNKQFGHLFKYVLNRYGNVNELTINKIEKIYLSDYDNDSIVITFKIKDIPLPVDKIILYPDELNENYKGSTIKLNQFLLLTSHKANKSLLKINTCLSPSTLADFLVLLVVPLPMVCYIYKPLLLWIPIIGSILYDNEPYLITIIILEILCHIIESVIFITPLLSYYSIPVDLQVEWYVWGLLEGYGPVRRLNAFAKPKELELIQKLSN</sequence>
<dbReference type="PANTHER" id="PTHR37783:SF1">
    <property type="entry name" value="MEMBRANE PROTEIN, PUTATIVE (AFU_ORTHOLOGUE AFUA_1G04315)-RELATED"/>
    <property type="match status" value="1"/>
</dbReference>
<organism evidence="2 3">
    <name type="scientific">Maudiozyma exigua</name>
    <name type="common">Yeast</name>
    <name type="synonym">Kazachstania exigua</name>
    <dbReference type="NCBI Taxonomy" id="34358"/>
    <lineage>
        <taxon>Eukaryota</taxon>
        <taxon>Fungi</taxon>
        <taxon>Dikarya</taxon>
        <taxon>Ascomycota</taxon>
        <taxon>Saccharomycotina</taxon>
        <taxon>Saccharomycetes</taxon>
        <taxon>Saccharomycetales</taxon>
        <taxon>Saccharomycetaceae</taxon>
        <taxon>Maudiozyma</taxon>
    </lineage>
</organism>
<name>A0A9P7B9L0_MAUEX</name>
<keyword evidence="3" id="KW-1185">Reference proteome</keyword>
<accession>A0A9P7B9L0</accession>
<evidence type="ECO:0000313" key="3">
    <source>
        <dbReference type="Proteomes" id="UP000750334"/>
    </source>
</evidence>
<evidence type="ECO:0000313" key="2">
    <source>
        <dbReference type="EMBL" id="KAG0665773.1"/>
    </source>
</evidence>
<comment type="caution">
    <text evidence="2">The sequence shown here is derived from an EMBL/GenBank/DDBJ whole genome shotgun (WGS) entry which is preliminary data.</text>
</comment>
<proteinExistence type="predicted"/>
<dbReference type="Proteomes" id="UP000750334">
    <property type="component" value="Unassembled WGS sequence"/>
</dbReference>
<evidence type="ECO:0000256" key="1">
    <source>
        <dbReference type="SAM" id="Phobius"/>
    </source>
</evidence>
<keyword evidence="1" id="KW-0472">Membrane</keyword>
<keyword evidence="1" id="KW-1133">Transmembrane helix</keyword>
<evidence type="ECO:0008006" key="4">
    <source>
        <dbReference type="Google" id="ProtNLM"/>
    </source>
</evidence>
<dbReference type="AlphaFoldDB" id="A0A9P7B9L0"/>
<protein>
    <recommendedName>
        <fullName evidence="4">DUF2470 domain-containing protein</fullName>
    </recommendedName>
</protein>